<dbReference type="Proteomes" id="UP001057402">
    <property type="component" value="Chromosome 6"/>
</dbReference>
<organism evidence="1 2">
    <name type="scientific">Melastoma candidum</name>
    <dbReference type="NCBI Taxonomy" id="119954"/>
    <lineage>
        <taxon>Eukaryota</taxon>
        <taxon>Viridiplantae</taxon>
        <taxon>Streptophyta</taxon>
        <taxon>Embryophyta</taxon>
        <taxon>Tracheophyta</taxon>
        <taxon>Spermatophyta</taxon>
        <taxon>Magnoliopsida</taxon>
        <taxon>eudicotyledons</taxon>
        <taxon>Gunneridae</taxon>
        <taxon>Pentapetalae</taxon>
        <taxon>rosids</taxon>
        <taxon>malvids</taxon>
        <taxon>Myrtales</taxon>
        <taxon>Melastomataceae</taxon>
        <taxon>Melastomatoideae</taxon>
        <taxon>Melastomateae</taxon>
        <taxon>Melastoma</taxon>
    </lineage>
</organism>
<name>A0ACB9QDH2_9MYRT</name>
<sequence length="1313" mass="144811">MEEERQPDEERLQGVLSDLESHLSPTPSTVDPFPLPAVLGLRRFLSSAQPNSLFLFFRALTSGKSFPLSSFVESLAVTMQSTSPTLSLSCSTLFVDLIVAPGSPILSIFTPVCFLSMMQSIRRSIRCGGSPESGNARKRKGKKARPLRPHGDEGGDPEGNFDRRLIYDVLGELVRVVRLVHLERFPDCLKCLISVVAEIPANVNDFGFCGSDGAYREMTELCGKILREVLRFENGGAEKESVAAEVLKSLSGSILGRHEAKAFALGFLRESVVELGRHSGGVKQAILNLPKYLAQKVPEKSELRAEGVESIMEVVKMLDDHEHVEFFDYVLRMSQGKNNLRILAVDLITAVFMNFRDLLRIGLEEGGEITWGVKFLRALIQRCSDSGALIRARALSNLAQLVGILSENERNHVELKEALGIGDGGGEAPEGGINDVLRKRCLDEKALVRRAAINLANKLTTLLRGSFDGVVLKTIGMACSDPLVSIRKAAVLALSEAFRRSPNESIVTEWLHSVPRSIADNESSIQEECENLFMELVLERIMGKGSSVIPPKQDTSGKSKKNEFDQQLDQLLPEGVLSLLKQICDGEVAPWVKRICRNLGKKNLLRPRIVLALQDIIRTSETLWLSFSGPIEKWIAPEGAWLLLSEVSVYLHKAVDWEFLHHHWKLLDRGGIKGTSSSPFTCQGLFEENNAANSGSTAPAGDCVYLLQTIANVSLELSPEAAADMAQNLLRRIEEFNLLPTEVNAHIKALARICRRKALSTEEGDILMLKWIKQVMAKACKYLKSYLSQNPDGNREGTFFTPTREGGGGPETTKSLSQAITSAYTIGSLVIVYPSADTSAVVPLVHSIITSGKSDLKSKKLPGPTDSMKQVVAPLYIHGWLTMGKICLADSKLAKRYIPLFIQELERSDSAALRNNLMVTMADFCVHYTALVDCYISKLTKCLRDPCELVRRQTFVLLSRLLQRDYVKWKGVLFLRFLLALVDESSKIRELADFLFGNILKVKSPLLAYNSFVEAIFVLNDCTAHGGRTGSLCSLDERRLFSIRGSDEASRSKRMHIYGSLLKQMAPEHRLATFAKVCAEILAGATDGMLNIGDSASQSVLQDAFQILICKQMHIPTNRGSSDSTDPEEGGGDPNSASASPPAGGKAITQAVRKSLIQNTIPIFIELKRLLESKNSPLTGSLMECLRLLLKDYKNEIDDMLVADKQLQKELVYDMQKYEAARARTEAGRSPQRARNYEEGSTSAAAADTAAEEMARSVLRQVNRDLSTPSLRTLSVPKVRRTPNGGSGSQRDMPKEVLESLRRSQPLIPDEDN</sequence>
<dbReference type="EMBL" id="CM042885">
    <property type="protein sequence ID" value="KAI4364441.1"/>
    <property type="molecule type" value="Genomic_DNA"/>
</dbReference>
<comment type="caution">
    <text evidence="1">The sequence shown here is derived from an EMBL/GenBank/DDBJ whole genome shotgun (WGS) entry which is preliminary data.</text>
</comment>
<keyword evidence="2" id="KW-1185">Reference proteome</keyword>
<gene>
    <name evidence="1" type="ORF">MLD38_020533</name>
</gene>
<evidence type="ECO:0000313" key="1">
    <source>
        <dbReference type="EMBL" id="KAI4364441.1"/>
    </source>
</evidence>
<reference evidence="2" key="1">
    <citation type="journal article" date="2023" name="Front. Plant Sci.">
        <title>Chromosomal-level genome assembly of Melastoma candidum provides insights into trichome evolution.</title>
        <authorList>
            <person name="Zhong Y."/>
            <person name="Wu W."/>
            <person name="Sun C."/>
            <person name="Zou P."/>
            <person name="Liu Y."/>
            <person name="Dai S."/>
            <person name="Zhou R."/>
        </authorList>
    </citation>
    <scope>NUCLEOTIDE SEQUENCE [LARGE SCALE GENOMIC DNA]</scope>
</reference>
<evidence type="ECO:0000313" key="2">
    <source>
        <dbReference type="Proteomes" id="UP001057402"/>
    </source>
</evidence>
<proteinExistence type="predicted"/>
<protein>
    <submittedName>
        <fullName evidence="1">Uncharacterized protein</fullName>
    </submittedName>
</protein>
<accession>A0ACB9QDH2</accession>